<proteinExistence type="predicted"/>
<dbReference type="Proteomes" id="UP000277204">
    <property type="component" value="Unassembled WGS sequence"/>
</dbReference>
<organism evidence="1 2">
    <name type="scientific">Schistosoma margrebowiei</name>
    <dbReference type="NCBI Taxonomy" id="48269"/>
    <lineage>
        <taxon>Eukaryota</taxon>
        <taxon>Metazoa</taxon>
        <taxon>Spiralia</taxon>
        <taxon>Lophotrochozoa</taxon>
        <taxon>Platyhelminthes</taxon>
        <taxon>Trematoda</taxon>
        <taxon>Digenea</taxon>
        <taxon>Strigeidida</taxon>
        <taxon>Schistosomatoidea</taxon>
        <taxon>Schistosomatidae</taxon>
        <taxon>Schistosoma</taxon>
    </lineage>
</organism>
<evidence type="ECO:0000313" key="2">
    <source>
        <dbReference type="Proteomes" id="UP000277204"/>
    </source>
</evidence>
<accession>A0A3P8DID4</accession>
<gene>
    <name evidence="1" type="ORF">SMRZ_LOCUS11550</name>
</gene>
<protein>
    <submittedName>
        <fullName evidence="1">Uncharacterized protein</fullName>
    </submittedName>
</protein>
<dbReference type="AlphaFoldDB" id="A0A3P8DID4"/>
<sequence length="206" mass="24369">MNIFHLNFYSLTNFFFGSINFEFRPINSLEQSGLQEGNQIKIQNQSFSGKLPRTINYSFNLHKNNKQVENNILNNNNNNIIQKENKSEESYPQMSIRERIACIRQNSSNWRERVEKEEPNLDRSCDINKIRLSLVEKQESWKQRVDYKNDYDFPIFERNKKTNDYTSLEPLPSKCLHSQDLTTNTSKCLPVEPIIRNTSKENRPGK</sequence>
<evidence type="ECO:0000313" key="1">
    <source>
        <dbReference type="EMBL" id="VDO95952.1"/>
    </source>
</evidence>
<dbReference type="EMBL" id="UZAI01006573">
    <property type="protein sequence ID" value="VDO95952.1"/>
    <property type="molecule type" value="Genomic_DNA"/>
</dbReference>
<keyword evidence="2" id="KW-1185">Reference proteome</keyword>
<reference evidence="1 2" key="1">
    <citation type="submission" date="2018-11" db="EMBL/GenBank/DDBJ databases">
        <authorList>
            <consortium name="Pathogen Informatics"/>
        </authorList>
    </citation>
    <scope>NUCLEOTIDE SEQUENCE [LARGE SCALE GENOMIC DNA]</scope>
    <source>
        <strain evidence="1 2">Zambia</strain>
    </source>
</reference>
<name>A0A3P8DID4_9TREM</name>